<dbReference type="InterPro" id="IPR010095">
    <property type="entry name" value="Cas12f1-like_TNB"/>
</dbReference>
<evidence type="ECO:0000256" key="2">
    <source>
        <dbReference type="ARBA" id="ARBA00011044"/>
    </source>
</evidence>
<evidence type="ECO:0000259" key="10">
    <source>
        <dbReference type="Pfam" id="PF12323"/>
    </source>
</evidence>
<comment type="similarity">
    <text evidence="1">In the C-terminal section; belongs to the transposase 35 family.</text>
</comment>
<dbReference type="GO" id="GO:0006310">
    <property type="term" value="P:DNA recombination"/>
    <property type="evidence" value="ECO:0007669"/>
    <property type="project" value="UniProtKB-KW"/>
</dbReference>
<dbReference type="NCBIfam" id="TIGR01766">
    <property type="entry name" value="IS200/IS605 family accessory protein TnpB-like domain"/>
    <property type="match status" value="1"/>
</dbReference>
<evidence type="ECO:0000256" key="1">
    <source>
        <dbReference type="ARBA" id="ARBA00008761"/>
    </source>
</evidence>
<reference evidence="11" key="1">
    <citation type="journal article" date="2021" name="mSystems">
        <title>Bacteria and Archaea Synergistically Convert Glycine Betaine to Biogenic Methane in the Formosa Cold Seep of the South China Sea.</title>
        <authorList>
            <person name="Li L."/>
            <person name="Zhang W."/>
            <person name="Zhang S."/>
            <person name="Song L."/>
            <person name="Sun Q."/>
            <person name="Zhang H."/>
            <person name="Xiang H."/>
            <person name="Dong X."/>
        </authorList>
    </citation>
    <scope>NUCLEOTIDE SEQUENCE</scope>
    <source>
        <strain evidence="11">LLY</strain>
    </source>
</reference>
<dbReference type="Pfam" id="PF12323">
    <property type="entry name" value="HTH_OrfB_IS605"/>
    <property type="match status" value="1"/>
</dbReference>
<reference evidence="11" key="2">
    <citation type="submission" date="2021-04" db="EMBL/GenBank/DDBJ databases">
        <authorList>
            <person name="Dong X."/>
        </authorList>
    </citation>
    <scope>NUCLEOTIDE SEQUENCE</scope>
    <source>
        <strain evidence="11">LLY</strain>
    </source>
</reference>
<dbReference type="AlphaFoldDB" id="A0A9E4ZFF9"/>
<dbReference type="InterPro" id="IPR001959">
    <property type="entry name" value="Transposase"/>
</dbReference>
<name>A0A9E4ZFF9_9EURY</name>
<evidence type="ECO:0000256" key="3">
    <source>
        <dbReference type="ARBA" id="ARBA00022578"/>
    </source>
</evidence>
<dbReference type="GO" id="GO:0003677">
    <property type="term" value="F:DNA binding"/>
    <property type="evidence" value="ECO:0007669"/>
    <property type="project" value="UniProtKB-KW"/>
</dbReference>
<feature type="domain" description="Cas12f1-like TNB" evidence="9">
    <location>
        <begin position="291"/>
        <end position="356"/>
    </location>
</feature>
<sequence length="365" mass="42232">MRKTYRYRLYPSKAQMSRLGDTLESCRWVYNETVALRKTSWETNEESISLYTTNKELTQWKKDKQELKQVHSQVLQNVQVRVDLAYKAFFRRIKSGETPGYPRFKGKGRYDSFTYPQSGFEIIDDRTIKVSKIGEIKAKIHRAVIGNVKTATIRRYPTGKWYVCFSTECDLMPEPHKNDNAIGIDVGISKFATLSNGSYIPNPRWVKQEEKSLAKAQRKMSKFAMGSDGWLKSLKVVQRIYERTSNRRKDFTHKLSRSLVDNYGIIVFEDLNIKDMVQNNHLAKSIMDVAWRMLIDTIKNKAECASSKVVLVNPAYTSQMCSRCGTIVKKELKDRIHKCNCCNLEMDRDFNASINILRLGLQSLG</sequence>
<gene>
    <name evidence="11" type="ORF">KDK67_06550</name>
</gene>
<dbReference type="InterPro" id="IPR021027">
    <property type="entry name" value="Transposase_put_HTH"/>
</dbReference>
<dbReference type="InterPro" id="IPR051399">
    <property type="entry name" value="RNA-guided_DNA_endo/Transpos"/>
</dbReference>
<evidence type="ECO:0000256" key="5">
    <source>
        <dbReference type="ARBA" id="ARBA00022833"/>
    </source>
</evidence>
<evidence type="ECO:0000256" key="6">
    <source>
        <dbReference type="ARBA" id="ARBA00023125"/>
    </source>
</evidence>
<dbReference type="NCBIfam" id="NF040570">
    <property type="entry name" value="guided_TnpB"/>
    <property type="match status" value="1"/>
</dbReference>
<feature type="domain" description="Transposase putative helix-turn-helix" evidence="10">
    <location>
        <begin position="1"/>
        <end position="45"/>
    </location>
</feature>
<comment type="caution">
    <text evidence="11">The sequence shown here is derived from an EMBL/GenBank/DDBJ whole genome shotgun (WGS) entry which is preliminary data.</text>
</comment>
<evidence type="ECO:0000256" key="7">
    <source>
        <dbReference type="ARBA" id="ARBA00023172"/>
    </source>
</evidence>
<dbReference type="GO" id="GO:0032196">
    <property type="term" value="P:transposition"/>
    <property type="evidence" value="ECO:0007669"/>
    <property type="project" value="UniProtKB-KW"/>
</dbReference>
<evidence type="ECO:0000313" key="12">
    <source>
        <dbReference type="Proteomes" id="UP001056766"/>
    </source>
</evidence>
<dbReference type="Pfam" id="PF01385">
    <property type="entry name" value="OrfB_IS605"/>
    <property type="match status" value="1"/>
</dbReference>
<accession>A0A9E4ZFF9</accession>
<keyword evidence="5" id="KW-0862">Zinc</keyword>
<evidence type="ECO:0000313" key="11">
    <source>
        <dbReference type="EMBL" id="MCM1986660.1"/>
    </source>
</evidence>
<dbReference type="PANTHER" id="PTHR30405">
    <property type="entry name" value="TRANSPOSASE"/>
    <property type="match status" value="1"/>
</dbReference>
<dbReference type="Pfam" id="PF07282">
    <property type="entry name" value="Cas12f1-like_TNB"/>
    <property type="match status" value="1"/>
</dbReference>
<comment type="similarity">
    <text evidence="2">In the N-terminal section; belongs to the transposase 2 family.</text>
</comment>
<dbReference type="GO" id="GO:0046872">
    <property type="term" value="F:metal ion binding"/>
    <property type="evidence" value="ECO:0007669"/>
    <property type="project" value="UniProtKB-KW"/>
</dbReference>
<dbReference type="Proteomes" id="UP001056766">
    <property type="component" value="Unassembled WGS sequence"/>
</dbReference>
<keyword evidence="3" id="KW-0815">Transposition</keyword>
<dbReference type="RefSeq" id="WP_250868016.1">
    <property type="nucleotide sequence ID" value="NZ_JAGSOI010000020.1"/>
</dbReference>
<dbReference type="EMBL" id="JAGSOI010000020">
    <property type="protein sequence ID" value="MCM1986660.1"/>
    <property type="molecule type" value="Genomic_DNA"/>
</dbReference>
<proteinExistence type="inferred from homology"/>
<keyword evidence="12" id="KW-1185">Reference proteome</keyword>
<keyword evidence="7" id="KW-0233">DNA recombination</keyword>
<dbReference type="PANTHER" id="PTHR30405:SF11">
    <property type="entry name" value="RNA-GUIDED DNA ENDONUCLEASE RV2885C-RELATED"/>
    <property type="match status" value="1"/>
</dbReference>
<evidence type="ECO:0000259" key="8">
    <source>
        <dbReference type="Pfam" id="PF01385"/>
    </source>
</evidence>
<evidence type="ECO:0000256" key="4">
    <source>
        <dbReference type="ARBA" id="ARBA00022723"/>
    </source>
</evidence>
<organism evidence="11 12">
    <name type="scientific">Methanococcoides seepicolus</name>
    <dbReference type="NCBI Taxonomy" id="2828780"/>
    <lineage>
        <taxon>Archaea</taxon>
        <taxon>Methanobacteriati</taxon>
        <taxon>Methanobacteriota</taxon>
        <taxon>Stenosarchaea group</taxon>
        <taxon>Methanomicrobia</taxon>
        <taxon>Methanosarcinales</taxon>
        <taxon>Methanosarcinaceae</taxon>
        <taxon>Methanococcoides</taxon>
    </lineage>
</organism>
<evidence type="ECO:0000259" key="9">
    <source>
        <dbReference type="Pfam" id="PF07282"/>
    </source>
</evidence>
<keyword evidence="6" id="KW-0238">DNA-binding</keyword>
<feature type="domain" description="Probable transposase IS891/IS1136/IS1341" evidence="8">
    <location>
        <begin position="172"/>
        <end position="279"/>
    </location>
</feature>
<protein>
    <submittedName>
        <fullName evidence="11">Transposase</fullName>
    </submittedName>
</protein>
<keyword evidence="4" id="KW-0479">Metal-binding</keyword>